<gene>
    <name evidence="8" type="ORF">BN1205_039980</name>
</gene>
<feature type="transmembrane region" description="Helical" evidence="7">
    <location>
        <begin position="663"/>
        <end position="681"/>
    </location>
</feature>
<dbReference type="Pfam" id="PF00209">
    <property type="entry name" value="SNF"/>
    <property type="match status" value="1"/>
</dbReference>
<feature type="transmembrane region" description="Helical" evidence="7">
    <location>
        <begin position="520"/>
        <end position="541"/>
    </location>
</feature>
<evidence type="ECO:0000256" key="1">
    <source>
        <dbReference type="ARBA" id="ARBA00004141"/>
    </source>
</evidence>
<evidence type="ECO:0000256" key="7">
    <source>
        <dbReference type="SAM" id="Phobius"/>
    </source>
</evidence>
<proteinExistence type="predicted"/>
<name>A0A0F7UP13_TOXGV</name>
<sequence>MSVEEAETEASLPNGASAKRLTSAFQGVTDLEEVESLEVKRGCHQKEQEADDAMLGEGSSAVMHLDYFHDVRRQVYAESLIYRNTPFYASKIALEQRVEEHRLLHAHLQALERSEENGPLLMPNEFFITDLLQSPSQEPHPGYYYSSPRGVDSVVPFATSYFPGSTSSTGPFLTGQTIVSGASHIAGERAEDRGRQGPRADEAASFWGGKHTSRMDARAQSGDQLRYRGGGRGIAGSPVASFYSSPALQTARRGPEAHRPAGQKRRGSLRVPRFSFWPAQGSGPVAREGESSLALAMARVGSGPRMGEGEKRASCQHSGPSSPRDLGLGEKEVPSPTVSITETCGGAFASTPLSARPSQSSDVPINGKQATCLFARDKKSGALGLAFDLKTGFPQGSTGVLLCHTKNGDKFWDRMDGQPVKLVSNAGGEPHVLHWNSWLQRQRQRGWFTSEALCFMTTLGAIMGAGTFTSFWSQLQIWRTLWFIVPYTVDFITVGIPALQTELLLGNLFRGTTVKCFTQISPYMIGAAIFALLSTLLQVIVKASQGCQLLVYFLASWDTPHPWQLTEDDRQLCRSISDGETCEGAGKGTLCHWRGSPLLECLASPTGKATYFYLSRLVPEVLDPTVSPNVLQANHVASMGVVWSFVLAYVWRGLFKIGFTSALLVFLAIVLCIALTVMSFTTNDGHGLGDTEPDGVIRETLENLSHTLADVWSLRAQTLGYVLRDLALGCGVYETVSSFSKIGSNMISSGNHVGMVDFVSCLVAFISLLSVVSSMQDTTGVPTYDLVNKTRSAPAYFVILPAVFDKVAASNVFSLFFYGGIFILNIQVTAIALHSLINAFAESRFARYRWRQRCCVSLIFFCFFLSLIFCSANQQKRFEFFNFMSSFIMAPGVVMLEAIGVGWVNNASYQERIAGKLAVRVYAGCCLGVTIFGCITSVFAGMSIYFPRLCLIFMNAGLAALVAFFVREPGTSDVFKDRFYALFLANIEVFKDQILRVTLFNPPPVPALAWLSSLFRMVFGCFFSRVKPLWISRISKFWCIMVKHMVPSSMMFLMFRGFSEFPAYWASLEASPFIRGIGLAYVIFAFMMLFASPFLPKVRTWLSPPSEDYMPPYMFPLHPYRPPPAPNMFRTCAKMFAEFSASSRHSSRFLYSLLVDYKRQHLLSRRGSTARVVDHENEAPVSSLRRQLLFKRTDKSAITGDMSARQSLSGSGGPESEG</sequence>
<feature type="region of interest" description="Disordered" evidence="6">
    <location>
        <begin position="1195"/>
        <end position="1218"/>
    </location>
</feature>
<organism evidence="8">
    <name type="scientific">Toxoplasma gondii (strain ATCC 50861 / VEG)</name>
    <dbReference type="NCBI Taxonomy" id="432359"/>
    <lineage>
        <taxon>Eukaryota</taxon>
        <taxon>Sar</taxon>
        <taxon>Alveolata</taxon>
        <taxon>Apicomplexa</taxon>
        <taxon>Conoidasida</taxon>
        <taxon>Coccidia</taxon>
        <taxon>Eucoccidiorida</taxon>
        <taxon>Eimeriorina</taxon>
        <taxon>Sarcocystidae</taxon>
        <taxon>Toxoplasma</taxon>
    </lineage>
</organism>
<dbReference type="InterPro" id="IPR037272">
    <property type="entry name" value="SNS_sf"/>
</dbReference>
<comment type="subcellular location">
    <subcellularLocation>
        <location evidence="1">Membrane</location>
        <topology evidence="1">Multi-pass membrane protein</topology>
    </subcellularLocation>
</comment>
<feature type="transmembrane region" description="Helical" evidence="7">
    <location>
        <begin position="793"/>
        <end position="809"/>
    </location>
</feature>
<dbReference type="AlphaFoldDB" id="A0A0F7UP13"/>
<evidence type="ECO:0000256" key="4">
    <source>
        <dbReference type="ARBA" id="ARBA00022989"/>
    </source>
</evidence>
<evidence type="ECO:0000313" key="8">
    <source>
        <dbReference type="EMBL" id="CEL71679.1"/>
    </source>
</evidence>
<dbReference type="InterPro" id="IPR000175">
    <property type="entry name" value="Na/ntran_symport"/>
</dbReference>
<feature type="compositionally biased region" description="Basic and acidic residues" evidence="6">
    <location>
        <begin position="188"/>
        <end position="202"/>
    </location>
</feature>
<feature type="transmembrane region" description="Helical" evidence="7">
    <location>
        <begin position="481"/>
        <end position="499"/>
    </location>
</feature>
<dbReference type="SUPFAM" id="SSF161070">
    <property type="entry name" value="SNF-like"/>
    <property type="match status" value="1"/>
</dbReference>
<evidence type="ECO:0000256" key="5">
    <source>
        <dbReference type="ARBA" id="ARBA00023136"/>
    </source>
</evidence>
<reference evidence="8" key="1">
    <citation type="journal article" date="2015" name="PLoS ONE">
        <title>Comprehensive Evaluation of Toxoplasma gondii VEG and Neospora caninum LIV Genomes with Tachyzoite Stage Transcriptome and Proteome Defines Novel Transcript Features.</title>
        <authorList>
            <person name="Ramaprasad A."/>
            <person name="Mourier T."/>
            <person name="Naeem R."/>
            <person name="Malas T.B."/>
            <person name="Moussa E."/>
            <person name="Panigrahi A."/>
            <person name="Vermont S.J."/>
            <person name="Otto T.D."/>
            <person name="Wastling J."/>
            <person name="Pain A."/>
        </authorList>
    </citation>
    <scope>NUCLEOTIDE SEQUENCE</scope>
    <source>
        <strain evidence="8">VEG</strain>
    </source>
</reference>
<dbReference type="EMBL" id="LN714490">
    <property type="protein sequence ID" value="CEL71679.1"/>
    <property type="molecule type" value="Genomic_DNA"/>
</dbReference>
<keyword evidence="3 7" id="KW-0812">Transmembrane</keyword>
<keyword evidence="5 7" id="KW-0472">Membrane</keyword>
<feature type="transmembrane region" description="Helical" evidence="7">
    <location>
        <begin position="853"/>
        <end position="874"/>
    </location>
</feature>
<evidence type="ECO:0000256" key="3">
    <source>
        <dbReference type="ARBA" id="ARBA00022692"/>
    </source>
</evidence>
<dbReference type="GO" id="GO:0005886">
    <property type="term" value="C:plasma membrane"/>
    <property type="evidence" value="ECO:0007669"/>
    <property type="project" value="TreeGrafter"/>
</dbReference>
<dbReference type="GO" id="GO:0035725">
    <property type="term" value="P:sodium ion transmembrane transport"/>
    <property type="evidence" value="ECO:0007669"/>
    <property type="project" value="TreeGrafter"/>
</dbReference>
<feature type="region of interest" description="Disordered" evidence="6">
    <location>
        <begin position="245"/>
        <end position="290"/>
    </location>
</feature>
<feature type="transmembrane region" description="Helical" evidence="7">
    <location>
        <begin position="1038"/>
        <end position="1058"/>
    </location>
</feature>
<feature type="transmembrane region" description="Helical" evidence="7">
    <location>
        <begin position="753"/>
        <end position="772"/>
    </location>
</feature>
<feature type="transmembrane region" description="Helical" evidence="7">
    <location>
        <begin position="880"/>
        <end position="905"/>
    </location>
</feature>
<dbReference type="PANTHER" id="PTHR11616:SF240">
    <property type="entry name" value="BLOATED TUBULES, ISOFORM B-RELATED"/>
    <property type="match status" value="1"/>
</dbReference>
<feature type="region of interest" description="Disordered" evidence="6">
    <location>
        <begin position="188"/>
        <end position="231"/>
    </location>
</feature>
<feature type="transmembrane region" description="Helical" evidence="7">
    <location>
        <begin position="1073"/>
        <end position="1095"/>
    </location>
</feature>
<keyword evidence="4 7" id="KW-1133">Transmembrane helix</keyword>
<feature type="transmembrane region" description="Helical" evidence="7">
    <location>
        <begin position="917"/>
        <end position="939"/>
    </location>
</feature>
<dbReference type="PROSITE" id="PS50267">
    <property type="entry name" value="NA_NEUROTRAN_SYMP_3"/>
    <property type="match status" value="1"/>
</dbReference>
<keyword evidence="2" id="KW-0813">Transport</keyword>
<dbReference type="PANTHER" id="PTHR11616">
    <property type="entry name" value="SODIUM/CHLORIDE DEPENDENT TRANSPORTER"/>
    <property type="match status" value="1"/>
</dbReference>
<evidence type="ECO:0000256" key="6">
    <source>
        <dbReference type="SAM" id="MobiDB-lite"/>
    </source>
</evidence>
<feature type="transmembrane region" description="Helical" evidence="7">
    <location>
        <begin position="815"/>
        <end position="841"/>
    </location>
</feature>
<feature type="transmembrane region" description="Helical" evidence="7">
    <location>
        <begin position="452"/>
        <end position="475"/>
    </location>
</feature>
<accession>A0A0F7UP13</accession>
<feature type="transmembrane region" description="Helical" evidence="7">
    <location>
        <begin position="945"/>
        <end position="966"/>
    </location>
</feature>
<feature type="region of interest" description="Disordered" evidence="6">
    <location>
        <begin position="302"/>
        <end position="337"/>
    </location>
</feature>
<evidence type="ECO:0000256" key="2">
    <source>
        <dbReference type="ARBA" id="ARBA00022448"/>
    </source>
</evidence>
<protein>
    <submittedName>
        <fullName evidence="8">Sodium-dependent nutrient amino acid transporter 1, related</fullName>
    </submittedName>
</protein>